<protein>
    <recommendedName>
        <fullName evidence="5">Pectinesterase</fullName>
        <ecNumber evidence="5">3.1.1.11</ecNumber>
    </recommendedName>
</protein>
<keyword evidence="8" id="KW-1185">Reference proteome</keyword>
<feature type="domain" description="Pectinesterase catalytic" evidence="6">
    <location>
        <begin position="177"/>
        <end position="337"/>
    </location>
</feature>
<dbReference type="GO" id="GO:0016787">
    <property type="term" value="F:hydrolase activity"/>
    <property type="evidence" value="ECO:0007669"/>
    <property type="project" value="UniProtKB-KW"/>
</dbReference>
<comment type="caution">
    <text evidence="7">The sequence shown here is derived from an EMBL/GenBank/DDBJ whole genome shotgun (WGS) entry which is preliminary data.</text>
</comment>
<dbReference type="Gene3D" id="2.160.20.10">
    <property type="entry name" value="Single-stranded right-handed beta-helix, Pectin lyase-like"/>
    <property type="match status" value="1"/>
</dbReference>
<dbReference type="EC" id="3.1.1.11" evidence="5"/>
<evidence type="ECO:0000256" key="3">
    <source>
        <dbReference type="ARBA" id="ARBA00023085"/>
    </source>
</evidence>
<gene>
    <name evidence="7" type="ORF">ABUE30_07740</name>
</gene>
<feature type="active site" evidence="4">
    <location>
        <position position="271"/>
    </location>
</feature>
<dbReference type="PANTHER" id="PTHR31321">
    <property type="entry name" value="ACYL-COA THIOESTER HYDROLASE YBHC-RELATED"/>
    <property type="match status" value="1"/>
</dbReference>
<comment type="catalytic activity">
    <reaction evidence="5">
        <text>[(1-&gt;4)-alpha-D-galacturonosyl methyl ester](n) + n H2O = [(1-&gt;4)-alpha-D-galacturonosyl](n) + n methanol + n H(+)</text>
        <dbReference type="Rhea" id="RHEA:22380"/>
        <dbReference type="Rhea" id="RHEA-COMP:14570"/>
        <dbReference type="Rhea" id="RHEA-COMP:14573"/>
        <dbReference type="ChEBI" id="CHEBI:15377"/>
        <dbReference type="ChEBI" id="CHEBI:15378"/>
        <dbReference type="ChEBI" id="CHEBI:17790"/>
        <dbReference type="ChEBI" id="CHEBI:140522"/>
        <dbReference type="ChEBI" id="CHEBI:140523"/>
        <dbReference type="EC" id="3.1.1.11"/>
    </reaction>
</comment>
<dbReference type="NCBIfam" id="NF007822">
    <property type="entry name" value="PRK10531.1"/>
    <property type="match status" value="1"/>
</dbReference>
<dbReference type="InterPro" id="IPR011050">
    <property type="entry name" value="Pectin_lyase_fold/virulence"/>
</dbReference>
<evidence type="ECO:0000256" key="4">
    <source>
        <dbReference type="PROSITE-ProRule" id="PRU10040"/>
    </source>
</evidence>
<reference evidence="7 8" key="1">
    <citation type="journal article" date="2013" name="Int. J. Syst. Evol. Microbiol.">
        <title>Celerinatantimonas yamalensis sp. nov., a cold-adapted diazotrophic bacterium from a cold permafrost brine.</title>
        <authorList>
            <person name="Shcherbakova V."/>
            <person name="Chuvilskaya N."/>
            <person name="Rivkina E."/>
            <person name="Demidov N."/>
            <person name="Uchaeva V."/>
            <person name="Suetin S."/>
            <person name="Suzina N."/>
            <person name="Gilichinsky D."/>
        </authorList>
    </citation>
    <scope>NUCLEOTIDE SEQUENCE [LARGE SCALE GENOMIC DNA]</scope>
    <source>
        <strain evidence="7 8">C7</strain>
    </source>
</reference>
<evidence type="ECO:0000259" key="6">
    <source>
        <dbReference type="Pfam" id="PF01095"/>
    </source>
</evidence>
<dbReference type="EMBL" id="JBEQCT010000002">
    <property type="protein sequence ID" value="MFM2484958.1"/>
    <property type="molecule type" value="Genomic_DNA"/>
</dbReference>
<evidence type="ECO:0000256" key="5">
    <source>
        <dbReference type="RuleBase" id="RU000589"/>
    </source>
</evidence>
<dbReference type="PROSITE" id="PS51257">
    <property type="entry name" value="PROKAR_LIPOPROTEIN"/>
    <property type="match status" value="1"/>
</dbReference>
<sequence>MLKVMSALFLPALIMTGCSSLPNSADVISNSPKHPVLTHSESQRFDVANYFTIAGRDSWQPQPIMRAATPYVVGASNAPYQSVQSAVNAALAADTQQPIAIKVLPGRYVGTIYIPQSAPPLTIYGAGNKPQDVVLSLAIDSMISPAQYRQLVNQSGRYQAGDPAWGMYHVCASLTHKNIATTCSAVLWSQSDRFALANLTVENSLLDSTGPGTHQGVALRTDGDKVRLNQVRLIGRQDTFFVNNADVDNRYNTQRQSRVYIKDSFIAGDVDYVFGRAHAVFDQVEFQSVSSRGASSAYVFAPNTMSHWRYGFLVINSHFSCNQATKGFQPKLGRAWDQGASHTGYRPGHTANGQLLIMRSHIDRCYDLQQPWGSAATTNRPFRGNASAGRDLNDLNYNRLWLYDNQLVSTKK</sequence>
<comment type="pathway">
    <text evidence="5">Glycan metabolism; pectin degradation; 2-dehydro-3-deoxy-D-gluconate from pectin: step 1/5.</text>
</comment>
<organism evidence="7 8">
    <name type="scientific">Celerinatantimonas yamalensis</name>
    <dbReference type="NCBI Taxonomy" id="559956"/>
    <lineage>
        <taxon>Bacteria</taxon>
        <taxon>Pseudomonadati</taxon>
        <taxon>Pseudomonadota</taxon>
        <taxon>Gammaproteobacteria</taxon>
        <taxon>Celerinatantimonadaceae</taxon>
        <taxon>Celerinatantimonas</taxon>
    </lineage>
</organism>
<evidence type="ECO:0000313" key="7">
    <source>
        <dbReference type="EMBL" id="MFM2484958.1"/>
    </source>
</evidence>
<evidence type="ECO:0000313" key="8">
    <source>
        <dbReference type="Proteomes" id="UP001629953"/>
    </source>
</evidence>
<dbReference type="InterPro" id="IPR000070">
    <property type="entry name" value="Pectinesterase_cat"/>
</dbReference>
<dbReference type="Pfam" id="PF01095">
    <property type="entry name" value="Pectinesterase"/>
    <property type="match status" value="1"/>
</dbReference>
<dbReference type="PROSITE" id="PS00503">
    <property type="entry name" value="PECTINESTERASE_2"/>
    <property type="match status" value="1"/>
</dbReference>
<proteinExistence type="inferred from homology"/>
<dbReference type="Proteomes" id="UP001629953">
    <property type="component" value="Unassembled WGS sequence"/>
</dbReference>
<keyword evidence="2 5" id="KW-0378">Hydrolase</keyword>
<evidence type="ECO:0000256" key="2">
    <source>
        <dbReference type="ARBA" id="ARBA00022801"/>
    </source>
</evidence>
<dbReference type="RefSeq" id="WP_408623146.1">
    <property type="nucleotide sequence ID" value="NZ_JBEQCT010000002.1"/>
</dbReference>
<dbReference type="SUPFAM" id="SSF51126">
    <property type="entry name" value="Pectin lyase-like"/>
    <property type="match status" value="1"/>
</dbReference>
<keyword evidence="5" id="KW-0732">Signal</keyword>
<dbReference type="PANTHER" id="PTHR31321:SF57">
    <property type="entry name" value="PECTINESTERASE 53-RELATED"/>
    <property type="match status" value="1"/>
</dbReference>
<accession>A0ABW9G6R6</accession>
<feature type="signal peptide" evidence="5">
    <location>
        <begin position="1"/>
        <end position="25"/>
    </location>
</feature>
<evidence type="ECO:0000256" key="1">
    <source>
        <dbReference type="ARBA" id="ARBA00008891"/>
    </source>
</evidence>
<dbReference type="InterPro" id="IPR033131">
    <property type="entry name" value="Pectinesterase_Asp_AS"/>
</dbReference>
<comment type="similarity">
    <text evidence="1">Belongs to the pectinesterase family.</text>
</comment>
<name>A0ABW9G6R6_9GAMM</name>
<feature type="chain" id="PRO_5044989883" description="Pectinesterase" evidence="5">
    <location>
        <begin position="26"/>
        <end position="412"/>
    </location>
</feature>
<keyword evidence="3 5" id="KW-0063">Aspartyl esterase</keyword>
<dbReference type="InterPro" id="IPR012334">
    <property type="entry name" value="Pectin_lyas_fold"/>
</dbReference>